<gene>
    <name evidence="9" type="ORF">V9T40_014498</name>
</gene>
<dbReference type="Pfam" id="PF23347">
    <property type="entry name" value="TPR_Nup160_C"/>
    <property type="match status" value="1"/>
</dbReference>
<evidence type="ECO:0000256" key="3">
    <source>
        <dbReference type="ARBA" id="ARBA00023242"/>
    </source>
</evidence>
<evidence type="ECO:0000256" key="2">
    <source>
        <dbReference type="ARBA" id="ARBA00022448"/>
    </source>
</evidence>
<evidence type="ECO:0008006" key="11">
    <source>
        <dbReference type="Google" id="ProtNLM"/>
    </source>
</evidence>
<comment type="subcellular location">
    <subcellularLocation>
        <location evidence="1">Nucleus</location>
    </subcellularLocation>
</comment>
<dbReference type="GO" id="GO:0017056">
    <property type="term" value="F:structural constituent of nuclear pore"/>
    <property type="evidence" value="ECO:0007669"/>
    <property type="project" value="TreeGrafter"/>
</dbReference>
<dbReference type="Pfam" id="PF11715">
    <property type="entry name" value="Beta-prop_Nup120_160"/>
    <property type="match status" value="1"/>
</dbReference>
<evidence type="ECO:0000259" key="6">
    <source>
        <dbReference type="Pfam" id="PF23345"/>
    </source>
</evidence>
<dbReference type="GO" id="GO:0005643">
    <property type="term" value="C:nuclear pore"/>
    <property type="evidence" value="ECO:0007669"/>
    <property type="project" value="UniProtKB-ARBA"/>
</dbReference>
<dbReference type="PANTHER" id="PTHR21286:SF0">
    <property type="entry name" value="NUCLEAR PORE COMPLEX PROTEIN NUP160"/>
    <property type="match status" value="1"/>
</dbReference>
<dbReference type="AlphaFoldDB" id="A0AAN9T3Z4"/>
<dbReference type="InterPro" id="IPR021717">
    <property type="entry name" value="Nucleoporin_Nup160"/>
</dbReference>
<name>A0AAN9T3Z4_9HEMI</name>
<feature type="domain" description="Nucleoporin Nup120/160 beta-propeller" evidence="5">
    <location>
        <begin position="55"/>
        <end position="514"/>
    </location>
</feature>
<dbReference type="Proteomes" id="UP001367676">
    <property type="component" value="Unassembled WGS sequence"/>
</dbReference>
<reference evidence="9 10" key="1">
    <citation type="submission" date="2024-03" db="EMBL/GenBank/DDBJ databases">
        <title>Adaptation during the transition from Ophiocordyceps entomopathogen to insect associate is accompanied by gene loss and intensified selection.</title>
        <authorList>
            <person name="Ward C.M."/>
            <person name="Onetto C.A."/>
            <person name="Borneman A.R."/>
        </authorList>
    </citation>
    <scope>NUCLEOTIDE SEQUENCE [LARGE SCALE GENOMIC DNA]</scope>
    <source>
        <strain evidence="9">AWRI1</strain>
        <tissue evidence="9">Single Adult Female</tissue>
    </source>
</reference>
<accession>A0AAN9T3Z4</accession>
<sequence>MFDLPKAFKEITPESTQTDKWREFCFNSGGAPSTLQDIKVTPHSGGYAFAGISNRFIYWRTNYDILEIIDHSLDINLTGNQVRYKFQDAPILNGITIHERGSIVVMLVPTVSCVHRLTFLHPSFEKSNESRMSSIFSDLSPDSLSNPTTYSLFNTMPNLPHTATSALTSDDDAIFCLALNNNSILLIQLQHLTGMATSHYLKHEVGSRGFLSGLSGFLGGKSVEDNNTVSMVLERYDQDMYLFALNRTGQLKVWCCTKFQCVCEYDFSVHGQLSLSAQNQILRKKWNGRSLTLVAYLSFVDTSQLIILHPRFKDDNVIIGSDPYIYAAPNNSDLIEMSIECDGEVIWCIWRSLDTGQFTVSALSVNSGKWSICIQDDKTSILDNISRLEITPREHYLNLIFYPGAFSLEEIAKVLSIYKGSPQFDVPPTKLELKSRVCIAVENDIQTEALEYELSDDDYIDISERCWNKFYMNCVQYQETGKQPHSLFWLPSASLLVAISKTNLSFYRALDVLEESLITDHSNESQSYMYLLRMINSVELSDEQKLKFSQALHGFYPLTDVLGEVAAEFKLENKLNLEINALMKYQDLQSTLRNLSDVLFMPETFEHTGDYCDSFRGELGFKITYSAICQIVRIRFDTCRNLALLLQILDSSELKRDFLAETMNLCRAYSVLNWCCESVIRDHPQLISLMQSVLSLPQITMQSLLLDSVWSILQYLYPFVEISTVEWPLTSSVNLAEYLFTGKHYHLLKYYSRLVNSKSWTTILIRCYLETNEPYKASDIVEEVANTPEAFLKMIKLFEVAEQSDIVINLAELAINVAEKTEHPDLPTLYSILFLHHLKLGHYHLAFVSLNKNPDKSRRVDCLRELVITLMNAGRIDTLLNLPYNDLLPQLENIMEQRARSLQPQKAAVYYNFLYALHIKYDNFRKAARVMFEQGFRSDSNNQQMVSYAMCVNCLSLVNPDHAWILKPKVSSSMEVDDEDEDTLEIYELKELIREFELASARTKLINCPCDASAQEVVMKLISAGRYRLALKLSNLFNLKLETPLEALAAACTRVPEDPDPWSWLVDNEVSDFIIGDENAIVVAWRLLEALLLRYEEPNLTTLHKAVASKIMSMDVVLPYWLEVSYKKRNPRELLRLYLNYGDLNEASKLCCDYIAAMLGKGKEIFGLQHSIGINAPPMCLPGNSIDILLHELQHHQASLAYYMDSDNASSDKSECVQDSSLFRHAAEKPTPPTTPSPVPSVTGSDVPNSSLHAGNRILGHNYNGTGE</sequence>
<evidence type="ECO:0000259" key="8">
    <source>
        <dbReference type="Pfam" id="PF23354"/>
    </source>
</evidence>
<evidence type="ECO:0000256" key="4">
    <source>
        <dbReference type="SAM" id="MobiDB-lite"/>
    </source>
</evidence>
<evidence type="ECO:0000256" key="1">
    <source>
        <dbReference type="ARBA" id="ARBA00004123"/>
    </source>
</evidence>
<keyword evidence="10" id="KW-1185">Reference proteome</keyword>
<dbReference type="InterPro" id="IPR056547">
    <property type="entry name" value="NUP160_helical"/>
</dbReference>
<evidence type="ECO:0000259" key="7">
    <source>
        <dbReference type="Pfam" id="PF23347"/>
    </source>
</evidence>
<organism evidence="9 10">
    <name type="scientific">Parthenolecanium corni</name>
    <dbReference type="NCBI Taxonomy" id="536013"/>
    <lineage>
        <taxon>Eukaryota</taxon>
        <taxon>Metazoa</taxon>
        <taxon>Ecdysozoa</taxon>
        <taxon>Arthropoda</taxon>
        <taxon>Hexapoda</taxon>
        <taxon>Insecta</taxon>
        <taxon>Pterygota</taxon>
        <taxon>Neoptera</taxon>
        <taxon>Paraneoptera</taxon>
        <taxon>Hemiptera</taxon>
        <taxon>Sternorrhyncha</taxon>
        <taxon>Coccoidea</taxon>
        <taxon>Coccidae</taxon>
        <taxon>Parthenolecanium</taxon>
    </lineage>
</organism>
<feature type="domain" description="NUP160 middle TPR" evidence="8">
    <location>
        <begin position="791"/>
        <end position="957"/>
    </location>
</feature>
<comment type="caution">
    <text evidence="9">The sequence shown here is derived from an EMBL/GenBank/DDBJ whole genome shotgun (WGS) entry which is preliminary data.</text>
</comment>
<dbReference type="InterPro" id="IPR056536">
    <property type="entry name" value="TPR_NUP160_C"/>
</dbReference>
<feature type="domain" description="NUP160 C-terminal TPR" evidence="7">
    <location>
        <begin position="988"/>
        <end position="1202"/>
    </location>
</feature>
<dbReference type="PANTHER" id="PTHR21286">
    <property type="entry name" value="NUCLEAR PORE COMPLEX PROTEIN NUP160"/>
    <property type="match status" value="1"/>
</dbReference>
<keyword evidence="3" id="KW-0539">Nucleus</keyword>
<keyword evidence="2" id="KW-0813">Transport</keyword>
<dbReference type="EMBL" id="JBBCAQ010000038">
    <property type="protein sequence ID" value="KAK7572026.1"/>
    <property type="molecule type" value="Genomic_DNA"/>
</dbReference>
<protein>
    <recommendedName>
        <fullName evidence="11">Nuclear pore complex protein Nup160</fullName>
    </recommendedName>
</protein>
<proteinExistence type="predicted"/>
<feature type="region of interest" description="Disordered" evidence="4">
    <location>
        <begin position="1223"/>
        <end position="1268"/>
    </location>
</feature>
<evidence type="ECO:0000259" key="5">
    <source>
        <dbReference type="Pfam" id="PF11715"/>
    </source>
</evidence>
<evidence type="ECO:0000313" key="9">
    <source>
        <dbReference type="EMBL" id="KAK7572026.1"/>
    </source>
</evidence>
<dbReference type="InterPro" id="IPR056535">
    <property type="entry name" value="TPR_NUP160_M"/>
</dbReference>
<feature type="domain" description="NUP160 helical" evidence="6">
    <location>
        <begin position="615"/>
        <end position="686"/>
    </location>
</feature>
<dbReference type="InterPro" id="IPR059141">
    <property type="entry name" value="Beta-prop_Nup120_160"/>
</dbReference>
<dbReference type="Pfam" id="PF23354">
    <property type="entry name" value="TPR_NUP160_120_M"/>
    <property type="match status" value="1"/>
</dbReference>
<feature type="compositionally biased region" description="Pro residues" evidence="4">
    <location>
        <begin position="1230"/>
        <end position="1239"/>
    </location>
</feature>
<evidence type="ECO:0000313" key="10">
    <source>
        <dbReference type="Proteomes" id="UP001367676"/>
    </source>
</evidence>
<dbReference type="Pfam" id="PF23345">
    <property type="entry name" value="NUP160_helical"/>
    <property type="match status" value="1"/>
</dbReference>